<dbReference type="PROSITE" id="PS00108">
    <property type="entry name" value="PROTEIN_KINASE_ST"/>
    <property type="match status" value="1"/>
</dbReference>
<feature type="compositionally biased region" description="Low complexity" evidence="8">
    <location>
        <begin position="390"/>
        <end position="402"/>
    </location>
</feature>
<evidence type="ECO:0000256" key="8">
    <source>
        <dbReference type="SAM" id="MobiDB-lite"/>
    </source>
</evidence>
<evidence type="ECO:0000256" key="3">
    <source>
        <dbReference type="ARBA" id="ARBA00022679"/>
    </source>
</evidence>
<keyword evidence="3" id="KW-0808">Transferase</keyword>
<keyword evidence="4 7" id="KW-0547">Nucleotide-binding</keyword>
<name>A0ABP7PGG6_9ACTN</name>
<organism evidence="11 12">
    <name type="scientific">Gordonia caeni</name>
    <dbReference type="NCBI Taxonomy" id="1007097"/>
    <lineage>
        <taxon>Bacteria</taxon>
        <taxon>Bacillati</taxon>
        <taxon>Actinomycetota</taxon>
        <taxon>Actinomycetes</taxon>
        <taxon>Mycobacteriales</taxon>
        <taxon>Gordoniaceae</taxon>
        <taxon>Gordonia</taxon>
    </lineage>
</organism>
<dbReference type="RefSeq" id="WP_344784686.1">
    <property type="nucleotide sequence ID" value="NZ_BAAAZW010000008.1"/>
</dbReference>
<proteinExistence type="predicted"/>
<dbReference type="Gene3D" id="1.10.510.10">
    <property type="entry name" value="Transferase(Phosphotransferase) domain 1"/>
    <property type="match status" value="1"/>
</dbReference>
<keyword evidence="9" id="KW-0812">Transmembrane</keyword>
<keyword evidence="6 7" id="KW-0067">ATP-binding</keyword>
<feature type="region of interest" description="Disordered" evidence="8">
    <location>
        <begin position="365"/>
        <end position="406"/>
    </location>
</feature>
<reference evidence="12" key="1">
    <citation type="journal article" date="2019" name="Int. J. Syst. Evol. Microbiol.">
        <title>The Global Catalogue of Microorganisms (GCM) 10K type strain sequencing project: providing services to taxonomists for standard genome sequencing and annotation.</title>
        <authorList>
            <consortium name="The Broad Institute Genomics Platform"/>
            <consortium name="The Broad Institute Genome Sequencing Center for Infectious Disease"/>
            <person name="Wu L."/>
            <person name="Ma J."/>
        </authorList>
    </citation>
    <scope>NUCLEOTIDE SEQUENCE [LARGE SCALE GENOMIC DNA]</scope>
    <source>
        <strain evidence="12">JCM 16923</strain>
    </source>
</reference>
<dbReference type="InterPro" id="IPR011009">
    <property type="entry name" value="Kinase-like_dom_sf"/>
</dbReference>
<dbReference type="Proteomes" id="UP001418444">
    <property type="component" value="Unassembled WGS sequence"/>
</dbReference>
<evidence type="ECO:0000313" key="11">
    <source>
        <dbReference type="EMBL" id="GAA3965126.1"/>
    </source>
</evidence>
<dbReference type="InterPro" id="IPR017441">
    <property type="entry name" value="Protein_kinase_ATP_BS"/>
</dbReference>
<dbReference type="EMBL" id="BAAAZW010000008">
    <property type="protein sequence ID" value="GAA3965126.1"/>
    <property type="molecule type" value="Genomic_DNA"/>
</dbReference>
<dbReference type="SMART" id="SM00220">
    <property type="entry name" value="S_TKc"/>
    <property type="match status" value="1"/>
</dbReference>
<sequence length="508" mass="52623">MTTQGEHSGPGDRSGSVLGPYRLVRRIGRGGMGEVYEAVDTVKDRTVALKLLPPQLADDADYRTRFLRESQTAARLNDPHVIPIHDFGEIDGQLFLDMRIVAGQDLRAVITQGPVAPDRAVDVIGQIASALDSAHDAGLTHRDIKPENILLDGKGFAYLVDFGLVQSAGQVGLTSTGLAIGSFNYMAPERFGGGAPVGPPSDTYALACVLYECLTGAKPFGADSMEQIIAGHLHRPLPPTGTAFDAVIARGTAKDPAQRYRTAGELAAAARASLAGRPPAVPAPTRTAPVGSYDPTGYAQTPYPQNPYQAAPARKSKNVVIAAIAAVAVIAALAGGVLLWQSGRDDSGGDSAAVALADATETRTATVTESAASPAPADSESVPTESSTVRPATTAPPAARAPGDLGLPVPISTPACNGDTVAVVYNAVSPGAYQQEIAAALAQYPGSSYLRTDQSCLSFKQSENGNPIYAVYYPGATRAETCAIRDRIGGGTYARVLDNSTPVGTEVC</sequence>
<keyword evidence="2" id="KW-0723">Serine/threonine-protein kinase</keyword>
<feature type="transmembrane region" description="Helical" evidence="9">
    <location>
        <begin position="319"/>
        <end position="340"/>
    </location>
</feature>
<keyword evidence="9" id="KW-0472">Membrane</keyword>
<evidence type="ECO:0000256" key="6">
    <source>
        <dbReference type="ARBA" id="ARBA00022840"/>
    </source>
</evidence>
<protein>
    <recommendedName>
        <fullName evidence="1">non-specific serine/threonine protein kinase</fullName>
        <ecNumber evidence="1">2.7.11.1</ecNumber>
    </recommendedName>
</protein>
<evidence type="ECO:0000256" key="9">
    <source>
        <dbReference type="SAM" id="Phobius"/>
    </source>
</evidence>
<evidence type="ECO:0000256" key="4">
    <source>
        <dbReference type="ARBA" id="ARBA00022741"/>
    </source>
</evidence>
<dbReference type="SUPFAM" id="SSF56112">
    <property type="entry name" value="Protein kinase-like (PK-like)"/>
    <property type="match status" value="1"/>
</dbReference>
<dbReference type="PANTHER" id="PTHR43289">
    <property type="entry name" value="MITOGEN-ACTIVATED PROTEIN KINASE KINASE KINASE 20-RELATED"/>
    <property type="match status" value="1"/>
</dbReference>
<evidence type="ECO:0000313" key="12">
    <source>
        <dbReference type="Proteomes" id="UP001418444"/>
    </source>
</evidence>
<dbReference type="PROSITE" id="PS00107">
    <property type="entry name" value="PROTEIN_KINASE_ATP"/>
    <property type="match status" value="1"/>
</dbReference>
<feature type="binding site" evidence="7">
    <location>
        <position position="50"/>
    </location>
    <ligand>
        <name>ATP</name>
        <dbReference type="ChEBI" id="CHEBI:30616"/>
    </ligand>
</feature>
<comment type="caution">
    <text evidence="11">The sequence shown here is derived from an EMBL/GenBank/DDBJ whole genome shotgun (WGS) entry which is preliminary data.</text>
</comment>
<feature type="compositionally biased region" description="Low complexity" evidence="8">
    <location>
        <begin position="369"/>
        <end position="381"/>
    </location>
</feature>
<dbReference type="InterPro" id="IPR008271">
    <property type="entry name" value="Ser/Thr_kinase_AS"/>
</dbReference>
<keyword evidence="12" id="KW-1185">Reference proteome</keyword>
<dbReference type="InterPro" id="IPR000719">
    <property type="entry name" value="Prot_kinase_dom"/>
</dbReference>
<keyword evidence="5" id="KW-0418">Kinase</keyword>
<evidence type="ECO:0000256" key="7">
    <source>
        <dbReference type="PROSITE-ProRule" id="PRU10141"/>
    </source>
</evidence>
<dbReference type="Pfam" id="PF00069">
    <property type="entry name" value="Pkinase"/>
    <property type="match status" value="1"/>
</dbReference>
<dbReference type="CDD" id="cd14014">
    <property type="entry name" value="STKc_PknB_like"/>
    <property type="match status" value="1"/>
</dbReference>
<feature type="domain" description="Protein kinase" evidence="10">
    <location>
        <begin position="21"/>
        <end position="274"/>
    </location>
</feature>
<dbReference type="PROSITE" id="PS50011">
    <property type="entry name" value="PROTEIN_KINASE_DOM"/>
    <property type="match status" value="1"/>
</dbReference>
<evidence type="ECO:0000256" key="1">
    <source>
        <dbReference type="ARBA" id="ARBA00012513"/>
    </source>
</evidence>
<accession>A0ABP7PGG6</accession>
<dbReference type="EC" id="2.7.11.1" evidence="1"/>
<dbReference type="Gene3D" id="3.30.200.20">
    <property type="entry name" value="Phosphorylase Kinase, domain 1"/>
    <property type="match status" value="1"/>
</dbReference>
<dbReference type="PANTHER" id="PTHR43289:SF6">
    <property type="entry name" value="SERINE_THREONINE-PROTEIN KINASE NEKL-3"/>
    <property type="match status" value="1"/>
</dbReference>
<evidence type="ECO:0000256" key="5">
    <source>
        <dbReference type="ARBA" id="ARBA00022777"/>
    </source>
</evidence>
<evidence type="ECO:0000256" key="2">
    <source>
        <dbReference type="ARBA" id="ARBA00022527"/>
    </source>
</evidence>
<evidence type="ECO:0000259" key="10">
    <source>
        <dbReference type="PROSITE" id="PS50011"/>
    </source>
</evidence>
<keyword evidence="9" id="KW-1133">Transmembrane helix</keyword>
<gene>
    <name evidence="11" type="ORF">GCM10022231_27240</name>
</gene>